<dbReference type="InterPro" id="IPR006170">
    <property type="entry name" value="PBP/GOBP"/>
</dbReference>
<dbReference type="Proteomes" id="UP001220324">
    <property type="component" value="Unassembled WGS sequence"/>
</dbReference>
<gene>
    <name evidence="2" type="ORF">N7494_009204</name>
</gene>
<keyword evidence="3" id="KW-1185">Reference proteome</keyword>
<keyword evidence="1" id="KW-0732">Signal</keyword>
<dbReference type="InterPro" id="IPR036728">
    <property type="entry name" value="PBP_GOBP_sf"/>
</dbReference>
<evidence type="ECO:0000313" key="3">
    <source>
        <dbReference type="Proteomes" id="UP001220324"/>
    </source>
</evidence>
<reference evidence="2 3" key="1">
    <citation type="journal article" date="2023" name="IMA Fungus">
        <title>Comparative genomic study of the Penicillium genus elucidates a diverse pangenome and 15 lateral gene transfer events.</title>
        <authorList>
            <person name="Petersen C."/>
            <person name="Sorensen T."/>
            <person name="Nielsen M.R."/>
            <person name="Sondergaard T.E."/>
            <person name="Sorensen J.L."/>
            <person name="Fitzpatrick D.A."/>
            <person name="Frisvad J.C."/>
            <person name="Nielsen K.L."/>
        </authorList>
    </citation>
    <scope>NUCLEOTIDE SEQUENCE [LARGE SCALE GENOMIC DNA]</scope>
    <source>
        <strain evidence="2 3">IBT 35679</strain>
    </source>
</reference>
<evidence type="ECO:0000313" key="2">
    <source>
        <dbReference type="EMBL" id="KAJ5532652.1"/>
    </source>
</evidence>
<dbReference type="Gene3D" id="1.10.238.20">
    <property type="entry name" value="Pheromone/general odorant binding protein domain"/>
    <property type="match status" value="1"/>
</dbReference>
<comment type="caution">
    <text evidence="2">The sequence shown here is derived from an EMBL/GenBank/DDBJ whole genome shotgun (WGS) entry which is preliminary data.</text>
</comment>
<dbReference type="CDD" id="cd23992">
    <property type="entry name" value="PBP_GOBP"/>
    <property type="match status" value="1"/>
</dbReference>
<protein>
    <submittedName>
        <fullName evidence="2">Uncharacterized protein</fullName>
    </submittedName>
</protein>
<feature type="chain" id="PRO_5042182830" evidence="1">
    <location>
        <begin position="21"/>
        <end position="156"/>
    </location>
</feature>
<dbReference type="GO" id="GO:0005549">
    <property type="term" value="F:odorant binding"/>
    <property type="evidence" value="ECO:0007669"/>
    <property type="project" value="InterPro"/>
</dbReference>
<organism evidence="2 3">
    <name type="scientific">Penicillium frequentans</name>
    <dbReference type="NCBI Taxonomy" id="3151616"/>
    <lineage>
        <taxon>Eukaryota</taxon>
        <taxon>Fungi</taxon>
        <taxon>Dikarya</taxon>
        <taxon>Ascomycota</taxon>
        <taxon>Pezizomycotina</taxon>
        <taxon>Eurotiomycetes</taxon>
        <taxon>Eurotiomycetidae</taxon>
        <taxon>Eurotiales</taxon>
        <taxon>Aspergillaceae</taxon>
        <taxon>Penicillium</taxon>
    </lineage>
</organism>
<accession>A0AAD6GC03</accession>
<evidence type="ECO:0000256" key="1">
    <source>
        <dbReference type="SAM" id="SignalP"/>
    </source>
</evidence>
<dbReference type="AlphaFoldDB" id="A0AAD6GC03"/>
<feature type="signal peptide" evidence="1">
    <location>
        <begin position="1"/>
        <end position="20"/>
    </location>
</feature>
<name>A0AAD6GC03_9EURO</name>
<dbReference type="SUPFAM" id="SSF47565">
    <property type="entry name" value="Insect pheromone/odorant-binding proteins"/>
    <property type="match status" value="1"/>
</dbReference>
<dbReference type="EMBL" id="JAQIZZ010000007">
    <property type="protein sequence ID" value="KAJ5532652.1"/>
    <property type="molecule type" value="Genomic_DNA"/>
</dbReference>
<dbReference type="Pfam" id="PF01395">
    <property type="entry name" value="PBP_GOBP"/>
    <property type="match status" value="1"/>
</dbReference>
<proteinExistence type="predicted"/>
<sequence length="156" mass="17482">MWTRTLILPLLFTLFGATVSAPTQPMRASDQSLDDNTEVKNEVMKKYSEARAECLNEENIGEVAAKKFEATQKVTPELHCYAGCVGYKMGIIKKEGGFNEEAWMGFVSKIGDDEKRQRLLHVGTMTTNALDGLDRCESGNELSEISHVLKELKDYE</sequence>